<evidence type="ECO:0000256" key="2">
    <source>
        <dbReference type="ARBA" id="ARBA00008423"/>
    </source>
</evidence>
<comment type="caution">
    <text evidence="12">The sequence shown here is derived from an EMBL/GenBank/DDBJ whole genome shotgun (WGS) entry which is preliminary data.</text>
</comment>
<dbReference type="SMART" id="SM00356">
    <property type="entry name" value="ZnF_C3H1"/>
    <property type="match status" value="3"/>
</dbReference>
<evidence type="ECO:0000256" key="4">
    <source>
        <dbReference type="ARBA" id="ARBA00022723"/>
    </source>
</evidence>
<comment type="similarity">
    <text evidence="2">Belongs to the ZC3H14 family.</text>
</comment>
<dbReference type="InterPro" id="IPR040366">
    <property type="entry name" value="Nab2/ZC3H14"/>
</dbReference>
<evidence type="ECO:0000256" key="7">
    <source>
        <dbReference type="ARBA" id="ARBA00022833"/>
    </source>
</evidence>
<keyword evidence="5" id="KW-0677">Repeat</keyword>
<dbReference type="AlphaFoldDB" id="A0AAV5U519"/>
<dbReference type="Proteomes" id="UP001432027">
    <property type="component" value="Unassembled WGS sequence"/>
</dbReference>
<feature type="domain" description="C3H1-type" evidence="11">
    <location>
        <begin position="445"/>
        <end position="470"/>
    </location>
</feature>
<evidence type="ECO:0000256" key="10">
    <source>
        <dbReference type="SAM" id="MobiDB-lite"/>
    </source>
</evidence>
<dbReference type="PANTHER" id="PTHR14738">
    <property type="entry name" value="ZINC FINGER CCCH DOMAIN-CONTAINING PROTEIN 14"/>
    <property type="match status" value="1"/>
</dbReference>
<feature type="region of interest" description="Disordered" evidence="10">
    <location>
        <begin position="401"/>
        <end position="443"/>
    </location>
</feature>
<dbReference type="GO" id="GO:0005634">
    <property type="term" value="C:nucleus"/>
    <property type="evidence" value="ECO:0007669"/>
    <property type="project" value="UniProtKB-SubCell"/>
</dbReference>
<dbReference type="GO" id="GO:0043488">
    <property type="term" value="P:regulation of mRNA stability"/>
    <property type="evidence" value="ECO:0007669"/>
    <property type="project" value="InterPro"/>
</dbReference>
<reference evidence="12" key="1">
    <citation type="submission" date="2023-10" db="EMBL/GenBank/DDBJ databases">
        <title>Genome assembly of Pristionchus species.</title>
        <authorList>
            <person name="Yoshida K."/>
            <person name="Sommer R.J."/>
        </authorList>
    </citation>
    <scope>NUCLEOTIDE SEQUENCE</scope>
    <source>
        <strain evidence="12">RS0144</strain>
    </source>
</reference>
<proteinExistence type="inferred from homology"/>
<feature type="non-terminal residue" evidence="12">
    <location>
        <position position="1"/>
    </location>
</feature>
<evidence type="ECO:0000256" key="3">
    <source>
        <dbReference type="ARBA" id="ARBA00015071"/>
    </source>
</evidence>
<keyword evidence="13" id="KW-1185">Reference proteome</keyword>
<dbReference type="InterPro" id="IPR000571">
    <property type="entry name" value="Znf_CCCH"/>
</dbReference>
<protein>
    <recommendedName>
        <fullName evidence="3">Zinc finger CCCH domain-containing protein 14</fullName>
    </recommendedName>
</protein>
<evidence type="ECO:0000313" key="12">
    <source>
        <dbReference type="EMBL" id="GMT01976.1"/>
    </source>
</evidence>
<dbReference type="EMBL" id="BTSX01000005">
    <property type="protein sequence ID" value="GMT01976.1"/>
    <property type="molecule type" value="Genomic_DNA"/>
</dbReference>
<dbReference type="PROSITE" id="PS50103">
    <property type="entry name" value="ZF_C3H1"/>
    <property type="match status" value="1"/>
</dbReference>
<feature type="compositionally biased region" description="Basic and acidic residues" evidence="10">
    <location>
        <begin position="424"/>
        <end position="433"/>
    </location>
</feature>
<dbReference type="GO" id="GO:0008270">
    <property type="term" value="F:zinc ion binding"/>
    <property type="evidence" value="ECO:0007669"/>
    <property type="project" value="UniProtKB-KW"/>
</dbReference>
<accession>A0AAV5U519</accession>
<evidence type="ECO:0000313" key="13">
    <source>
        <dbReference type="Proteomes" id="UP001432027"/>
    </source>
</evidence>
<keyword evidence="6 9" id="KW-0863">Zinc-finger</keyword>
<evidence type="ECO:0000256" key="5">
    <source>
        <dbReference type="ARBA" id="ARBA00022737"/>
    </source>
</evidence>
<comment type="subcellular location">
    <subcellularLocation>
        <location evidence="1">Nucleus</location>
    </subcellularLocation>
</comment>
<dbReference type="Gene3D" id="4.10.1000.30">
    <property type="match status" value="1"/>
</dbReference>
<dbReference type="GO" id="GO:0005737">
    <property type="term" value="C:cytoplasm"/>
    <property type="evidence" value="ECO:0007669"/>
    <property type="project" value="TreeGrafter"/>
</dbReference>
<organism evidence="12 13">
    <name type="scientific">Pristionchus entomophagus</name>
    <dbReference type="NCBI Taxonomy" id="358040"/>
    <lineage>
        <taxon>Eukaryota</taxon>
        <taxon>Metazoa</taxon>
        <taxon>Ecdysozoa</taxon>
        <taxon>Nematoda</taxon>
        <taxon>Chromadorea</taxon>
        <taxon>Rhabditida</taxon>
        <taxon>Rhabditina</taxon>
        <taxon>Diplogasteromorpha</taxon>
        <taxon>Diplogasteroidea</taxon>
        <taxon>Neodiplogasteridae</taxon>
        <taxon>Pristionchus</taxon>
    </lineage>
</organism>
<name>A0AAV5U519_9BILA</name>
<feature type="compositionally biased region" description="Basic and acidic residues" evidence="10">
    <location>
        <begin position="402"/>
        <end position="412"/>
    </location>
</feature>
<dbReference type="PANTHER" id="PTHR14738:SF29">
    <property type="entry name" value="ZINC FINGER CCCH DOMAIN-CONTAINING PROTEIN 14"/>
    <property type="match status" value="1"/>
</dbReference>
<gene>
    <name evidence="12" type="ORF">PENTCL1PPCAC_24150</name>
</gene>
<keyword evidence="8" id="KW-0539">Nucleus</keyword>
<evidence type="ECO:0000256" key="1">
    <source>
        <dbReference type="ARBA" id="ARBA00004123"/>
    </source>
</evidence>
<feature type="zinc finger region" description="C3H1-type" evidence="9">
    <location>
        <begin position="445"/>
        <end position="470"/>
    </location>
</feature>
<keyword evidence="7 9" id="KW-0862">Zinc</keyword>
<evidence type="ECO:0000259" key="11">
    <source>
        <dbReference type="PROSITE" id="PS50103"/>
    </source>
</evidence>
<evidence type="ECO:0000256" key="8">
    <source>
        <dbReference type="ARBA" id="ARBA00023242"/>
    </source>
</evidence>
<evidence type="ECO:0000256" key="6">
    <source>
        <dbReference type="ARBA" id="ARBA00022771"/>
    </source>
</evidence>
<dbReference type="GO" id="GO:0008143">
    <property type="term" value="F:poly(A) binding"/>
    <property type="evidence" value="ECO:0007669"/>
    <property type="project" value="InterPro"/>
</dbReference>
<sequence length="547" mass="63252">LATNVPLLNWLRFHQCGDDFVNSYQYVLLSENIRNGNFAVNIPLFILTEELKMEEETQRESLHIRELICSLLKRVENTNILYSNHNDALREFLEKRNMIPKGVTNPLLPNIKFYTLPTEVKMRILVQLIQHNGNGAYTPKHIGTDSHSNEYYIVGGRLYMKYGRILKEMTKDDNDSEVSFTSLKEYLKNLNGIWKCMATTEKMWKNIVLILENFDELNISKLITASQERAFEMIMTDEQERHKRREYEEHMKTLQPTPQPRRGSYDAPPSYEEAIRKSSETPILNSSTSREDKTRCMHFPCCSKKDALHLSTFHHPSEECQYFGTSECPGLYCRYKHPYCSKGPKCFGLECVYEHSSSRPTLLRIHLARREKSSGPSSSSFVSRLIIKDIIFSGTGRTRTKSFVEKEDRKTESNSPAFAQGRSKSREPPRDRPVYNPSNQLPISNKKDRRCHFFPRCNKREQCEFAHPLVKCTAFPNCRLGRDCPFKHGTCTKDGNCDNAYCPYEHDKVSPQQPPARYQGINGNRSAGMSRTTSISNLSMMSGELRR</sequence>
<evidence type="ECO:0000256" key="9">
    <source>
        <dbReference type="PROSITE-ProRule" id="PRU00723"/>
    </source>
</evidence>
<keyword evidence="4 9" id="KW-0479">Metal-binding</keyword>